<dbReference type="AlphaFoldDB" id="A0A7C9TIG9"/>
<keyword evidence="2 5" id="KW-0547">Nucleotide-binding</keyword>
<evidence type="ECO:0000259" key="7">
    <source>
        <dbReference type="PROSITE" id="PS50011"/>
    </source>
</evidence>
<dbReference type="SUPFAM" id="SSF48452">
    <property type="entry name" value="TPR-like"/>
    <property type="match status" value="1"/>
</dbReference>
<keyword evidence="4 5" id="KW-0067">ATP-binding</keyword>
<evidence type="ECO:0000256" key="4">
    <source>
        <dbReference type="ARBA" id="ARBA00022840"/>
    </source>
</evidence>
<dbReference type="PROSITE" id="PS50011">
    <property type="entry name" value="PROTEIN_KINASE_DOM"/>
    <property type="match status" value="1"/>
</dbReference>
<proteinExistence type="predicted"/>
<keyword evidence="8" id="KW-0723">Serine/threonine-protein kinase</keyword>
<feature type="binding site" evidence="5">
    <location>
        <position position="139"/>
    </location>
    <ligand>
        <name>ATP</name>
        <dbReference type="ChEBI" id="CHEBI:30616"/>
    </ligand>
</feature>
<dbReference type="GO" id="GO:0005524">
    <property type="term" value="F:ATP binding"/>
    <property type="evidence" value="ECO:0007669"/>
    <property type="project" value="UniProtKB-UniRule"/>
</dbReference>
<evidence type="ECO:0000256" key="3">
    <source>
        <dbReference type="ARBA" id="ARBA00022777"/>
    </source>
</evidence>
<sequence>MTTVPPAASATPAPAEPARWRALFDQALALPPEARASFVAQATCDDATRAELVSLLAHYEEVTAGDGFLQADAAQLLAAAAAGQAATGSAADPHAMDEAPLGTLLGPWRVIGLLGRGGMGVVLEVERADGQFQGLAAVKLLRHGLDSAGVLTRFAQERQALARLDHPHIARLFDAGLGPQGQPYFVMERVSGRPLDQAVAGLGLTARLRLFLQLCDAVSHAHGRLLVHRDLKPRNVMVTDQGDIKLLDFGIAKALDPAPAAPGLTQEGLRPLTPFYASPEQVLGEPLTTATDQYSLGVLLYELLTGVRPTGRHATSAAQAARALLQDDPPPPSQVPDTPEPNWPARRKALRGDLDTVVLKALAKRPEDRYASVEALADDLRRHLAGFPVRALPVSPWTRAWKAARRQPLASASLALAALSLTGGLVASQWQARLAEERLAAFQRLTREVILGTGESMEFLPGGMALKMDLYAKTVDSLQALLPRLGEGDQADRARQDLLMMLVHLGEGHAEGYPNALNRNDKAEAFAQAALAQAALLPPARAAEPGNALFKLRADSLRADALLNAGQAEAAVSLLARATAEGERLLAQAPPSADALQLQGTLAGLHFAHALALDGNGLGVGRLPEAWAAYERAYTLNEAWRQQPALAAFVPALQAHSHPSRPTFEADARRTSAVILSSQAGWLSRSSRPREAIGYLERSIAFSRELIAKHPDQIHFRSDLAQTLLTLTRTHWAAQDPTAALAAVEECLAMTQRFMQEDPGNPRWQGDFDRRSYWKGKVLHHLGRRQEAAAPLQRALKYLQAQQARQPEAARAGQIEEVQALLRTAR</sequence>
<dbReference type="InterPro" id="IPR011990">
    <property type="entry name" value="TPR-like_helical_dom_sf"/>
</dbReference>
<keyword evidence="1" id="KW-0808">Transferase</keyword>
<dbReference type="SMART" id="SM00220">
    <property type="entry name" value="S_TKc"/>
    <property type="match status" value="1"/>
</dbReference>
<evidence type="ECO:0000313" key="9">
    <source>
        <dbReference type="Proteomes" id="UP000484255"/>
    </source>
</evidence>
<dbReference type="InterPro" id="IPR017441">
    <property type="entry name" value="Protein_kinase_ATP_BS"/>
</dbReference>
<keyword evidence="3 8" id="KW-0418">Kinase</keyword>
<dbReference type="PROSITE" id="PS00107">
    <property type="entry name" value="PROTEIN_KINASE_ATP"/>
    <property type="match status" value="1"/>
</dbReference>
<comment type="caution">
    <text evidence="8">The sequence shown here is derived from an EMBL/GenBank/DDBJ whole genome shotgun (WGS) entry which is preliminary data.</text>
</comment>
<evidence type="ECO:0000313" key="8">
    <source>
        <dbReference type="EMBL" id="NDY91281.1"/>
    </source>
</evidence>
<keyword evidence="9" id="KW-1185">Reference proteome</keyword>
<dbReference type="CDD" id="cd14014">
    <property type="entry name" value="STKc_PknB_like"/>
    <property type="match status" value="1"/>
</dbReference>
<dbReference type="GO" id="GO:0004674">
    <property type="term" value="F:protein serine/threonine kinase activity"/>
    <property type="evidence" value="ECO:0007669"/>
    <property type="project" value="UniProtKB-KW"/>
</dbReference>
<dbReference type="Gene3D" id="1.25.40.10">
    <property type="entry name" value="Tetratricopeptide repeat domain"/>
    <property type="match status" value="1"/>
</dbReference>
<protein>
    <submittedName>
        <fullName evidence="8">Serine/threonine protein kinase</fullName>
    </submittedName>
</protein>
<dbReference type="PANTHER" id="PTHR43289">
    <property type="entry name" value="MITOGEN-ACTIVATED PROTEIN KINASE KINASE KINASE 20-RELATED"/>
    <property type="match status" value="1"/>
</dbReference>
<evidence type="ECO:0000256" key="5">
    <source>
        <dbReference type="PROSITE-ProRule" id="PRU10141"/>
    </source>
</evidence>
<name>A0A7C9TIG9_9BURK</name>
<dbReference type="InterPro" id="IPR008271">
    <property type="entry name" value="Ser/Thr_kinase_AS"/>
</dbReference>
<organism evidence="8 9">
    <name type="scientific">Ideonella livida</name>
    <dbReference type="NCBI Taxonomy" id="2707176"/>
    <lineage>
        <taxon>Bacteria</taxon>
        <taxon>Pseudomonadati</taxon>
        <taxon>Pseudomonadota</taxon>
        <taxon>Betaproteobacteria</taxon>
        <taxon>Burkholderiales</taxon>
        <taxon>Sphaerotilaceae</taxon>
        <taxon>Ideonella</taxon>
    </lineage>
</organism>
<feature type="region of interest" description="Disordered" evidence="6">
    <location>
        <begin position="325"/>
        <end position="345"/>
    </location>
</feature>
<reference evidence="8 9" key="1">
    <citation type="submission" date="2020-02" db="EMBL/GenBank/DDBJ databases">
        <title>Ideonella bacterium strain TBM-1.</title>
        <authorList>
            <person name="Chen W.-M."/>
        </authorList>
    </citation>
    <scope>NUCLEOTIDE SEQUENCE [LARGE SCALE GENOMIC DNA]</scope>
    <source>
        <strain evidence="8 9">TBM-1</strain>
    </source>
</reference>
<evidence type="ECO:0000256" key="1">
    <source>
        <dbReference type="ARBA" id="ARBA00022679"/>
    </source>
</evidence>
<dbReference type="Gene3D" id="3.30.200.20">
    <property type="entry name" value="Phosphorylase Kinase, domain 1"/>
    <property type="match status" value="1"/>
</dbReference>
<gene>
    <name evidence="8" type="ORF">G3A44_08775</name>
</gene>
<dbReference type="SUPFAM" id="SSF56112">
    <property type="entry name" value="Protein kinase-like (PK-like)"/>
    <property type="match status" value="1"/>
</dbReference>
<evidence type="ECO:0000256" key="2">
    <source>
        <dbReference type="ARBA" id="ARBA00022741"/>
    </source>
</evidence>
<accession>A0A7C9TIG9</accession>
<dbReference type="PROSITE" id="PS00108">
    <property type="entry name" value="PROTEIN_KINASE_ST"/>
    <property type="match status" value="1"/>
</dbReference>
<dbReference type="PANTHER" id="PTHR43289:SF34">
    <property type="entry name" value="SERINE_THREONINE-PROTEIN KINASE YBDM-RELATED"/>
    <property type="match status" value="1"/>
</dbReference>
<feature type="compositionally biased region" description="Pro residues" evidence="6">
    <location>
        <begin position="328"/>
        <end position="342"/>
    </location>
</feature>
<dbReference type="InterPro" id="IPR000719">
    <property type="entry name" value="Prot_kinase_dom"/>
</dbReference>
<dbReference type="InterPro" id="IPR011009">
    <property type="entry name" value="Kinase-like_dom_sf"/>
</dbReference>
<dbReference type="Gene3D" id="1.10.510.10">
    <property type="entry name" value="Transferase(Phosphotransferase) domain 1"/>
    <property type="match status" value="1"/>
</dbReference>
<dbReference type="Pfam" id="PF00069">
    <property type="entry name" value="Pkinase"/>
    <property type="match status" value="1"/>
</dbReference>
<dbReference type="Proteomes" id="UP000484255">
    <property type="component" value="Unassembled WGS sequence"/>
</dbReference>
<feature type="domain" description="Protein kinase" evidence="7">
    <location>
        <begin position="108"/>
        <end position="384"/>
    </location>
</feature>
<dbReference type="EMBL" id="JAAGOH010000008">
    <property type="protein sequence ID" value="NDY91281.1"/>
    <property type="molecule type" value="Genomic_DNA"/>
</dbReference>
<evidence type="ECO:0000256" key="6">
    <source>
        <dbReference type="SAM" id="MobiDB-lite"/>
    </source>
</evidence>
<dbReference type="RefSeq" id="WP_163457133.1">
    <property type="nucleotide sequence ID" value="NZ_JAAGOH010000008.1"/>
</dbReference>